<dbReference type="EMBL" id="DF977525">
    <property type="protein sequence ID" value="GAP92355.1"/>
    <property type="molecule type" value="Genomic_DNA"/>
</dbReference>
<keyword evidence="3" id="KW-0732">Signal</keyword>
<accession>A0A1W2TUS0</accession>
<feature type="signal peptide" evidence="3">
    <location>
        <begin position="1"/>
        <end position="18"/>
    </location>
</feature>
<keyword evidence="2" id="KW-0472">Membrane</keyword>
<feature type="chain" id="PRO_5010691582" description="Gpi anchored protein" evidence="3">
    <location>
        <begin position="19"/>
        <end position="189"/>
    </location>
</feature>
<protein>
    <recommendedName>
        <fullName evidence="6">Gpi anchored protein</fullName>
    </recommendedName>
</protein>
<proteinExistence type="predicted"/>
<evidence type="ECO:0000313" key="4">
    <source>
        <dbReference type="EMBL" id="GAP92355.1"/>
    </source>
</evidence>
<evidence type="ECO:0000256" key="3">
    <source>
        <dbReference type="SAM" id="SignalP"/>
    </source>
</evidence>
<organism evidence="4">
    <name type="scientific">Rosellinia necatrix</name>
    <name type="common">White root-rot fungus</name>
    <dbReference type="NCBI Taxonomy" id="77044"/>
    <lineage>
        <taxon>Eukaryota</taxon>
        <taxon>Fungi</taxon>
        <taxon>Dikarya</taxon>
        <taxon>Ascomycota</taxon>
        <taxon>Pezizomycotina</taxon>
        <taxon>Sordariomycetes</taxon>
        <taxon>Xylariomycetidae</taxon>
        <taxon>Xylariales</taxon>
        <taxon>Xylariaceae</taxon>
        <taxon>Rosellinia</taxon>
    </lineage>
</organism>
<feature type="region of interest" description="Disordered" evidence="1">
    <location>
        <begin position="110"/>
        <end position="165"/>
    </location>
</feature>
<keyword evidence="2" id="KW-1133">Transmembrane helix</keyword>
<evidence type="ECO:0000313" key="5">
    <source>
        <dbReference type="Proteomes" id="UP000054516"/>
    </source>
</evidence>
<reference evidence="4" key="1">
    <citation type="submission" date="2016-03" db="EMBL/GenBank/DDBJ databases">
        <title>Draft genome sequence of Rosellinia necatrix.</title>
        <authorList>
            <person name="Kanematsu S."/>
        </authorList>
    </citation>
    <scope>NUCLEOTIDE SEQUENCE [LARGE SCALE GENOMIC DNA]</scope>
    <source>
        <strain evidence="4">W97</strain>
    </source>
</reference>
<feature type="transmembrane region" description="Helical" evidence="2">
    <location>
        <begin position="166"/>
        <end position="188"/>
    </location>
</feature>
<sequence>MQTKIFATIFFFAALGAAQDVDLDDDIPQACLRVCQDISTLSNDCDNQTNSDSAERDCVCNANNAQQQANSCAACVKANIPTNDDDDDYDDDLRELFRACGWNYDDVSATTTSGTASSTNGGSTTTTETIPASTTTQTTNGITTTQTIPATTVTSAGPASTTSTDAAAGVTAGVGIIAAGLMAALPIIL</sequence>
<gene>
    <name evidence="4" type="ORF">SAMD00023353_8000210</name>
</gene>
<dbReference type="Proteomes" id="UP000054516">
    <property type="component" value="Unassembled WGS sequence"/>
</dbReference>
<name>A0A1W2TUS0_ROSNE</name>
<keyword evidence="2" id="KW-0812">Transmembrane</keyword>
<evidence type="ECO:0008006" key="6">
    <source>
        <dbReference type="Google" id="ProtNLM"/>
    </source>
</evidence>
<dbReference type="AlphaFoldDB" id="A0A1W2TUS0"/>
<keyword evidence="5" id="KW-1185">Reference proteome</keyword>
<evidence type="ECO:0000256" key="1">
    <source>
        <dbReference type="SAM" id="MobiDB-lite"/>
    </source>
</evidence>
<dbReference type="STRING" id="77044.A0A1W2TUS0"/>
<evidence type="ECO:0000256" key="2">
    <source>
        <dbReference type="SAM" id="Phobius"/>
    </source>
</evidence>
<dbReference type="OrthoDB" id="4843554at2759"/>
<dbReference type="OMA" id="NRCWPAC"/>